<keyword evidence="2" id="KW-1185">Reference proteome</keyword>
<accession>A0A139X6H3</accession>
<gene>
    <name evidence="1" type="ORF">WA1_27465</name>
</gene>
<dbReference type="OrthoDB" id="426753at2"/>
<dbReference type="STRING" id="128403.WA1_27465"/>
<dbReference type="RefSeq" id="WP_017745596.1">
    <property type="nucleotide sequence ID" value="NZ_KQ976354.1"/>
</dbReference>
<reference evidence="1 2" key="1">
    <citation type="journal article" date="2013" name="Genome Biol. Evol.">
        <title>Genomes of Stigonematalean cyanobacteria (subsection V) and the evolution of oxygenic photosynthesis from prokaryotes to plastids.</title>
        <authorList>
            <person name="Dagan T."/>
            <person name="Roettger M."/>
            <person name="Stucken K."/>
            <person name="Landan G."/>
            <person name="Koch R."/>
            <person name="Major P."/>
            <person name="Gould S.B."/>
            <person name="Goremykin V.V."/>
            <person name="Rippka R."/>
            <person name="Tandeau de Marsac N."/>
            <person name="Gugger M."/>
            <person name="Lockhart P.J."/>
            <person name="Allen J.F."/>
            <person name="Brune I."/>
            <person name="Maus I."/>
            <person name="Puhler A."/>
            <person name="Martin W.F."/>
        </authorList>
    </citation>
    <scope>NUCLEOTIDE SEQUENCE [LARGE SCALE GENOMIC DNA]</scope>
    <source>
        <strain evidence="1 2">PCC 7110</strain>
    </source>
</reference>
<dbReference type="Pfam" id="PF21826">
    <property type="entry name" value="DUF6887"/>
    <property type="match status" value="1"/>
</dbReference>
<dbReference type="InterPro" id="IPR054053">
    <property type="entry name" value="DUF6887"/>
</dbReference>
<dbReference type="AlphaFoldDB" id="A0A139X6H3"/>
<sequence length="62" mass="7447">MIQPDYQTMTQQELRQYILDHRDDKDAVHEAVLRLQENGKKLNSIDELTRIIEEKRRQGLEP</sequence>
<evidence type="ECO:0000313" key="2">
    <source>
        <dbReference type="Proteomes" id="UP000076925"/>
    </source>
</evidence>
<proteinExistence type="predicted"/>
<dbReference type="EMBL" id="ANNX02000030">
    <property type="protein sequence ID" value="KYC40274.1"/>
    <property type="molecule type" value="Genomic_DNA"/>
</dbReference>
<protein>
    <submittedName>
        <fullName evidence="1">Uncharacterized protein</fullName>
    </submittedName>
</protein>
<dbReference type="Proteomes" id="UP000076925">
    <property type="component" value="Unassembled WGS sequence"/>
</dbReference>
<organism evidence="1 2">
    <name type="scientific">Scytonema hofmannii PCC 7110</name>
    <dbReference type="NCBI Taxonomy" id="128403"/>
    <lineage>
        <taxon>Bacteria</taxon>
        <taxon>Bacillati</taxon>
        <taxon>Cyanobacteriota</taxon>
        <taxon>Cyanophyceae</taxon>
        <taxon>Nostocales</taxon>
        <taxon>Scytonemataceae</taxon>
        <taxon>Scytonema</taxon>
    </lineage>
</organism>
<comment type="caution">
    <text evidence="1">The sequence shown here is derived from an EMBL/GenBank/DDBJ whole genome shotgun (WGS) entry which is preliminary data.</text>
</comment>
<name>A0A139X6H3_9CYAN</name>
<evidence type="ECO:0000313" key="1">
    <source>
        <dbReference type="EMBL" id="KYC40274.1"/>
    </source>
</evidence>